<feature type="region of interest" description="Disordered" evidence="1">
    <location>
        <begin position="742"/>
        <end position="782"/>
    </location>
</feature>
<accession>A0ABR4FYH9</accession>
<dbReference type="PANTHER" id="PTHR45737:SF4">
    <property type="entry name" value="VON WILLEBRAND DOMAIN PROTEIN (AFU_ORTHOLOGUE AFUA_4G01160)"/>
    <property type="match status" value="1"/>
</dbReference>
<dbReference type="InterPro" id="IPR013694">
    <property type="entry name" value="VIT"/>
</dbReference>
<comment type="caution">
    <text evidence="4">The sequence shown here is derived from an EMBL/GenBank/DDBJ whole genome shotgun (WGS) entry which is preliminary data.</text>
</comment>
<feature type="region of interest" description="Disordered" evidence="1">
    <location>
        <begin position="47"/>
        <end position="79"/>
    </location>
</feature>
<evidence type="ECO:0000259" key="3">
    <source>
        <dbReference type="PROSITE" id="PS51468"/>
    </source>
</evidence>
<feature type="compositionally biased region" description="Low complexity" evidence="1">
    <location>
        <begin position="765"/>
        <end position="777"/>
    </location>
</feature>
<feature type="region of interest" description="Disordered" evidence="1">
    <location>
        <begin position="1092"/>
        <end position="1116"/>
    </location>
</feature>
<dbReference type="PROSITE" id="PS51468">
    <property type="entry name" value="VIT"/>
    <property type="match status" value="1"/>
</dbReference>
<gene>
    <name evidence="4" type="ORF">BJX66DRAFT_262317</name>
</gene>
<dbReference type="PANTHER" id="PTHR45737">
    <property type="entry name" value="VON WILLEBRAND FACTOR A DOMAIN-CONTAINING PROTEIN 5A"/>
    <property type="match status" value="1"/>
</dbReference>
<keyword evidence="5" id="KW-1185">Reference proteome</keyword>
<dbReference type="EMBL" id="JBFTWV010000081">
    <property type="protein sequence ID" value="KAL2788319.1"/>
    <property type="molecule type" value="Genomic_DNA"/>
</dbReference>
<feature type="compositionally biased region" description="Polar residues" evidence="1">
    <location>
        <begin position="937"/>
        <end position="946"/>
    </location>
</feature>
<feature type="region of interest" description="Disordered" evidence="1">
    <location>
        <begin position="937"/>
        <end position="981"/>
    </location>
</feature>
<feature type="compositionally biased region" description="Basic and acidic residues" evidence="1">
    <location>
        <begin position="1092"/>
        <end position="1108"/>
    </location>
</feature>
<evidence type="ECO:0000313" key="5">
    <source>
        <dbReference type="Proteomes" id="UP001610563"/>
    </source>
</evidence>
<feature type="region of interest" description="Disordered" evidence="1">
    <location>
        <begin position="832"/>
        <end position="918"/>
    </location>
</feature>
<feature type="domain" description="VWFA" evidence="2">
    <location>
        <begin position="360"/>
        <end position="538"/>
    </location>
</feature>
<dbReference type="SUPFAM" id="SSF53300">
    <property type="entry name" value="vWA-like"/>
    <property type="match status" value="1"/>
</dbReference>
<dbReference type="SMART" id="SM00327">
    <property type="entry name" value="VWA"/>
    <property type="match status" value="1"/>
</dbReference>
<feature type="compositionally biased region" description="Basic residues" evidence="1">
    <location>
        <begin position="971"/>
        <end position="981"/>
    </location>
</feature>
<dbReference type="Gene3D" id="3.40.50.410">
    <property type="entry name" value="von Willebrand factor, type A domain"/>
    <property type="match status" value="1"/>
</dbReference>
<dbReference type="Pfam" id="PF08487">
    <property type="entry name" value="VIT"/>
    <property type="match status" value="1"/>
</dbReference>
<protein>
    <submittedName>
        <fullName evidence="4">von Willebrand factor type A domain-containing protein</fullName>
    </submittedName>
</protein>
<dbReference type="Proteomes" id="UP001610563">
    <property type="component" value="Unassembled WGS sequence"/>
</dbReference>
<feature type="compositionally biased region" description="Polar residues" evidence="1">
    <location>
        <begin position="749"/>
        <end position="759"/>
    </location>
</feature>
<evidence type="ECO:0000313" key="4">
    <source>
        <dbReference type="EMBL" id="KAL2788319.1"/>
    </source>
</evidence>
<reference evidence="4 5" key="1">
    <citation type="submission" date="2024-07" db="EMBL/GenBank/DDBJ databases">
        <title>Section-level genome sequencing and comparative genomics of Aspergillus sections Usti and Cavernicolus.</title>
        <authorList>
            <consortium name="Lawrence Berkeley National Laboratory"/>
            <person name="Nybo J.L."/>
            <person name="Vesth T.C."/>
            <person name="Theobald S."/>
            <person name="Frisvad J.C."/>
            <person name="Larsen T.O."/>
            <person name="Kjaerboelling I."/>
            <person name="Rothschild-Mancinelli K."/>
            <person name="Lyhne E.K."/>
            <person name="Kogle M.E."/>
            <person name="Barry K."/>
            <person name="Clum A."/>
            <person name="Na H."/>
            <person name="Ledsgaard L."/>
            <person name="Lin J."/>
            <person name="Lipzen A."/>
            <person name="Kuo A."/>
            <person name="Riley R."/>
            <person name="Mondo S."/>
            <person name="Labutti K."/>
            <person name="Haridas S."/>
            <person name="Pangalinan J."/>
            <person name="Salamov A.A."/>
            <person name="Simmons B.A."/>
            <person name="Magnuson J.K."/>
            <person name="Chen J."/>
            <person name="Drula E."/>
            <person name="Henrissat B."/>
            <person name="Wiebenga A."/>
            <person name="Lubbers R.J."/>
            <person name="Gomes A.C."/>
            <person name="Makela M.R."/>
            <person name="Stajich J."/>
            <person name="Grigoriev I.V."/>
            <person name="Mortensen U.H."/>
            <person name="De Vries R.P."/>
            <person name="Baker S.E."/>
            <person name="Andersen M.R."/>
        </authorList>
    </citation>
    <scope>NUCLEOTIDE SEQUENCE [LARGE SCALE GENOMIC DNA]</scope>
    <source>
        <strain evidence="4 5">CBS 209.92</strain>
    </source>
</reference>
<evidence type="ECO:0000259" key="2">
    <source>
        <dbReference type="PROSITE" id="PS50234"/>
    </source>
</evidence>
<feature type="compositionally biased region" description="Pro residues" evidence="1">
    <location>
        <begin position="844"/>
        <end position="854"/>
    </location>
</feature>
<name>A0ABR4FYH9_9EURO</name>
<dbReference type="SMART" id="SM00609">
    <property type="entry name" value="VIT"/>
    <property type="match status" value="1"/>
</dbReference>
<dbReference type="InterPro" id="IPR036465">
    <property type="entry name" value="vWFA_dom_sf"/>
</dbReference>
<dbReference type="InterPro" id="IPR002035">
    <property type="entry name" value="VWF_A"/>
</dbReference>
<sequence>MMATIPGIYFDAVEPPNPYLDDRSWQWRPSPKRPKFSHAHTTVSAAWMPSGGEPTRASLATEPSAFPPRYQRKPEKPQTRQALLPPFSVTLAVSVTQGLAKAVVTQTFRNDAPENIEKGTYQFPIPHESSVVDFKCQIGASKILQTQVKPRLEARETFNKAVKKGHSAGLVEQNSPEIFRTELGNIPAHTTVEVKLSFIFFLKYTLSNNAMTTVLTIPTYIAPRYGDPGFELHETGPLSDTKLSVSIDVLTSTEIRDMRSDTHKVIVERGSLQRRCRRWADFVAGAPPLETTSASVRLDDESACLDKDFILVITAQPSVDEELPHATLESHPDVEGSSALMLEIPPSFMLRDQTPMDDTEVVFLADRSGSMLDKISGLKSSLEFFLRGLPRARFNLYCFGSNYTSLWPASRPYNDDTLGEALRYVSHFTNDMGGTDLLPALQSLVGSRGKGSLDVIVLTDGEVWQLQETIDFVRKTHIESRGAIRFFSMGIGNAVSHELVEGIANAGGGYAEIIPLASGEGWEARMVAVLKAAMTGHVSEIGIEVDGIDINYKGETDTVPTLQISPRDISNLSPFVRNRIFILSENKQLSAQSVVKIKRRSLEGYETATPVQLHVPEEQDSTLHKFAARALLSDLGQAKDRTQHGREEFQRPIQDDDLIRKEGERLGCRYSLVSKWTSFVAVEIIDPNTNEPASNKRDYATSISSDVTIAELEQLDTEDMNLLRMSRPSLRARARPIYMQGKAKPPQLTPNINSLTRSYSPPALSGQSTTSTGTQSSMAWFPSGPAAGHAPFSFRPYSAMDAPKYDSQPYTTVPHPSQNSRVLAIKSSHSTVSYGPEENHAPYGSPPTNGPPPTTVDQSFPIYPNVSNEYNYYDSIPDQGQTPLVSPYVPEENQAPYEPPTSYAAPPTTLDHSLSCDPNQSNGYEYFASLPPQSYSPLASPSSMVQNDEKSYASRSKRAGTLGDWTPPLPRKGRRSHCKGSGRKVLGPSFIYDVLRFQKSNGAFEIPRRILERVSKLGVRSIVRALQNKGPDYDLAVTAIIVVLLQNELAQHRDLWVRMVEKAREYIQSQVEDGKAVDDLLETAQNMLKVLDKDGNSRGKATEDKEAEQATAEVNDESSVLADVAFEFGPFYGTST</sequence>
<feature type="domain" description="VIT" evidence="3">
    <location>
        <begin position="70"/>
        <end position="200"/>
    </location>
</feature>
<evidence type="ECO:0000256" key="1">
    <source>
        <dbReference type="SAM" id="MobiDB-lite"/>
    </source>
</evidence>
<dbReference type="Pfam" id="PF13768">
    <property type="entry name" value="VWA_3"/>
    <property type="match status" value="1"/>
</dbReference>
<proteinExistence type="predicted"/>
<organism evidence="4 5">
    <name type="scientific">Aspergillus keveii</name>
    <dbReference type="NCBI Taxonomy" id="714993"/>
    <lineage>
        <taxon>Eukaryota</taxon>
        <taxon>Fungi</taxon>
        <taxon>Dikarya</taxon>
        <taxon>Ascomycota</taxon>
        <taxon>Pezizomycotina</taxon>
        <taxon>Eurotiomycetes</taxon>
        <taxon>Eurotiomycetidae</taxon>
        <taxon>Eurotiales</taxon>
        <taxon>Aspergillaceae</taxon>
        <taxon>Aspergillus</taxon>
        <taxon>Aspergillus subgen. Nidulantes</taxon>
    </lineage>
</organism>
<dbReference type="PROSITE" id="PS50234">
    <property type="entry name" value="VWFA"/>
    <property type="match status" value="1"/>
</dbReference>